<evidence type="ECO:0000256" key="2">
    <source>
        <dbReference type="ARBA" id="ARBA00022803"/>
    </source>
</evidence>
<name>A0ABQ5V3Z9_9PROT</name>
<dbReference type="InterPro" id="IPR019734">
    <property type="entry name" value="TPR_rpt"/>
</dbReference>
<comment type="caution">
    <text evidence="5">The sequence shown here is derived from an EMBL/GenBank/DDBJ whole genome shotgun (WGS) entry which is preliminary data.</text>
</comment>
<dbReference type="Pfam" id="PF13432">
    <property type="entry name" value="TPR_16"/>
    <property type="match status" value="1"/>
</dbReference>
<keyword evidence="6" id="KW-1185">Reference proteome</keyword>
<reference evidence="5" key="1">
    <citation type="journal article" date="2014" name="Int. J. Syst. Evol. Microbiol.">
        <title>Complete genome of a new Firmicutes species belonging to the dominant human colonic microbiota ('Ruminococcus bicirculans') reveals two chromosomes and a selective capacity to utilize plant glucans.</title>
        <authorList>
            <consortium name="NISC Comparative Sequencing Program"/>
            <person name="Wegmann U."/>
            <person name="Louis P."/>
            <person name="Goesmann A."/>
            <person name="Henrissat B."/>
            <person name="Duncan S.H."/>
            <person name="Flint H.J."/>
        </authorList>
    </citation>
    <scope>NUCLEOTIDE SEQUENCE</scope>
    <source>
        <strain evidence="5">NBRC 108216</strain>
    </source>
</reference>
<dbReference type="Proteomes" id="UP001161390">
    <property type="component" value="Unassembled WGS sequence"/>
</dbReference>
<evidence type="ECO:0000256" key="4">
    <source>
        <dbReference type="SAM" id="MobiDB-lite"/>
    </source>
</evidence>
<proteinExistence type="predicted"/>
<sequence length="261" mass="28612">MLVALLVSPAFAQVETDDEPPDRERVEISPLPPLVLDPEPLVPPNLDLPPPAPLPEAEPETESEGDPLEDIILDAPTTDSAADSTEIPEAPDYSRLSSNEERAARLDDMFARLSEAETEEAGNLIAEEIWAVWLDSGSASVNLVLRRGAAAQTGDRTELARTLFDHVTRLEPDFAEGWARSSRLALEEGDFSRAVGEAIRALSLEPRHFYALWTLGNVLERMGRFDEALEAYQEASRLYPTLTSVSERVTALELRLGGAVL</sequence>
<dbReference type="InterPro" id="IPR051685">
    <property type="entry name" value="Ycf3/AcsC/BcsC/TPR_MFPF"/>
</dbReference>
<dbReference type="InterPro" id="IPR011990">
    <property type="entry name" value="TPR-like_helical_dom_sf"/>
</dbReference>
<reference evidence="5" key="2">
    <citation type="submission" date="2023-01" db="EMBL/GenBank/DDBJ databases">
        <title>Draft genome sequence of Algimonas porphyrae strain NBRC 108216.</title>
        <authorList>
            <person name="Sun Q."/>
            <person name="Mori K."/>
        </authorList>
    </citation>
    <scope>NUCLEOTIDE SEQUENCE</scope>
    <source>
        <strain evidence="5">NBRC 108216</strain>
    </source>
</reference>
<dbReference type="Gene3D" id="1.25.40.10">
    <property type="entry name" value="Tetratricopeptide repeat domain"/>
    <property type="match status" value="1"/>
</dbReference>
<evidence type="ECO:0008006" key="7">
    <source>
        <dbReference type="Google" id="ProtNLM"/>
    </source>
</evidence>
<evidence type="ECO:0000256" key="1">
    <source>
        <dbReference type="ARBA" id="ARBA00022737"/>
    </source>
</evidence>
<dbReference type="PANTHER" id="PTHR44943:SF8">
    <property type="entry name" value="TPR REPEAT-CONTAINING PROTEIN MJ0263"/>
    <property type="match status" value="1"/>
</dbReference>
<feature type="compositionally biased region" description="Acidic residues" evidence="4">
    <location>
        <begin position="57"/>
        <end position="72"/>
    </location>
</feature>
<dbReference type="PROSITE" id="PS50293">
    <property type="entry name" value="TPR_REGION"/>
    <property type="match status" value="1"/>
</dbReference>
<dbReference type="EMBL" id="BSNJ01000005">
    <property type="protein sequence ID" value="GLQ21578.1"/>
    <property type="molecule type" value="Genomic_DNA"/>
</dbReference>
<dbReference type="PROSITE" id="PS50005">
    <property type="entry name" value="TPR"/>
    <property type="match status" value="2"/>
</dbReference>
<dbReference type="SUPFAM" id="SSF48452">
    <property type="entry name" value="TPR-like"/>
    <property type="match status" value="1"/>
</dbReference>
<dbReference type="PANTHER" id="PTHR44943">
    <property type="entry name" value="CELLULOSE SYNTHASE OPERON PROTEIN C"/>
    <property type="match status" value="1"/>
</dbReference>
<evidence type="ECO:0000313" key="6">
    <source>
        <dbReference type="Proteomes" id="UP001161390"/>
    </source>
</evidence>
<organism evidence="5 6">
    <name type="scientific">Algimonas porphyrae</name>
    <dbReference type="NCBI Taxonomy" id="1128113"/>
    <lineage>
        <taxon>Bacteria</taxon>
        <taxon>Pseudomonadati</taxon>
        <taxon>Pseudomonadota</taxon>
        <taxon>Alphaproteobacteria</taxon>
        <taxon>Maricaulales</taxon>
        <taxon>Robiginitomaculaceae</taxon>
        <taxon>Algimonas</taxon>
    </lineage>
</organism>
<feature type="region of interest" description="Disordered" evidence="4">
    <location>
        <begin position="14"/>
        <end position="100"/>
    </location>
</feature>
<feature type="compositionally biased region" description="Pro residues" evidence="4">
    <location>
        <begin position="30"/>
        <end position="56"/>
    </location>
</feature>
<evidence type="ECO:0000256" key="3">
    <source>
        <dbReference type="PROSITE-ProRule" id="PRU00339"/>
    </source>
</evidence>
<accession>A0ABQ5V3Z9</accession>
<dbReference type="SMART" id="SM00028">
    <property type="entry name" value="TPR"/>
    <property type="match status" value="3"/>
</dbReference>
<gene>
    <name evidence="5" type="ORF">GCM10007854_25330</name>
</gene>
<protein>
    <recommendedName>
        <fullName evidence="7">Tetratricopeptide repeat protein</fullName>
    </recommendedName>
</protein>
<keyword evidence="1" id="KW-0677">Repeat</keyword>
<evidence type="ECO:0000313" key="5">
    <source>
        <dbReference type="EMBL" id="GLQ21578.1"/>
    </source>
</evidence>
<feature type="repeat" description="TPR" evidence="3">
    <location>
        <begin position="175"/>
        <end position="208"/>
    </location>
</feature>
<feature type="repeat" description="TPR" evidence="3">
    <location>
        <begin position="209"/>
        <end position="242"/>
    </location>
</feature>
<keyword evidence="2 3" id="KW-0802">TPR repeat</keyword>